<sequence length="366" mass="42061">MKGFSILGLIFLIAGELFAQQPGYSIKGTLKGLGNQMVYLSNKAGGYSNATKLNVVDSCYSKNDAFLFEGIIAEPDFYSIEIPLLNIGWQTFILENTEYTIIGQIDSLNRAEVRGGAQQSAYLDYKIRVEKPFNKKYFFYRKKIEENKNVELYKDSLNNLLRIFNHDFLSWIKTNSDMFIGLDELYSYAGMKMLTDSTQRAAFNLLSPELKRRGIEKGLDVRIRGGLKVGDYLPDFTMEDISGQKVTLSASYRKYVLVDFWASWCAPCIEELNKIGKWYNKENSLDFEIIGVSVDVDRSNWISALEKYKYPWIQVSDLMGSSSDFFNRCGIRSIPHNFLVDQNGQIVRVNINSEQLHQFLKEKHCY</sequence>
<dbReference type="Gene3D" id="3.40.30.10">
    <property type="entry name" value="Glutaredoxin"/>
    <property type="match status" value="1"/>
</dbReference>
<dbReference type="InterPro" id="IPR025380">
    <property type="entry name" value="DUF4369"/>
</dbReference>
<organism evidence="5 6">
    <name type="scientific">Sphingobacterium multivorum</name>
    <dbReference type="NCBI Taxonomy" id="28454"/>
    <lineage>
        <taxon>Bacteria</taxon>
        <taxon>Pseudomonadati</taxon>
        <taxon>Bacteroidota</taxon>
        <taxon>Sphingobacteriia</taxon>
        <taxon>Sphingobacteriales</taxon>
        <taxon>Sphingobacteriaceae</taxon>
        <taxon>Sphingobacterium</taxon>
    </lineage>
</organism>
<evidence type="ECO:0000256" key="1">
    <source>
        <dbReference type="ARBA" id="ARBA00004196"/>
    </source>
</evidence>
<dbReference type="Proteomes" id="UP000251241">
    <property type="component" value="Unassembled WGS sequence"/>
</dbReference>
<dbReference type="GO" id="GO:0016491">
    <property type="term" value="F:oxidoreductase activity"/>
    <property type="evidence" value="ECO:0007669"/>
    <property type="project" value="InterPro"/>
</dbReference>
<dbReference type="GeneID" id="97182102"/>
<dbReference type="PANTHER" id="PTHR42852:SF6">
    <property type="entry name" value="THIOL:DISULFIDE INTERCHANGE PROTEIN DSBE"/>
    <property type="match status" value="1"/>
</dbReference>
<keyword evidence="4" id="KW-0676">Redox-active center</keyword>
<evidence type="ECO:0000313" key="5">
    <source>
        <dbReference type="EMBL" id="SPZ92081.1"/>
    </source>
</evidence>
<evidence type="ECO:0000256" key="2">
    <source>
        <dbReference type="ARBA" id="ARBA00022748"/>
    </source>
</evidence>
<dbReference type="RefSeq" id="WP_112375670.1">
    <property type="nucleotide sequence ID" value="NZ_CP069793.1"/>
</dbReference>
<dbReference type="PANTHER" id="PTHR42852">
    <property type="entry name" value="THIOL:DISULFIDE INTERCHANGE PROTEIN DSBE"/>
    <property type="match status" value="1"/>
</dbReference>
<dbReference type="Pfam" id="PF14289">
    <property type="entry name" value="DUF4369"/>
    <property type="match status" value="1"/>
</dbReference>
<dbReference type="InterPro" id="IPR050553">
    <property type="entry name" value="Thioredoxin_ResA/DsbE_sf"/>
</dbReference>
<evidence type="ECO:0000256" key="4">
    <source>
        <dbReference type="ARBA" id="ARBA00023284"/>
    </source>
</evidence>
<name>A0A2X2JJ82_SPHMU</name>
<dbReference type="AlphaFoldDB" id="A0A2X2JJ82"/>
<dbReference type="InterPro" id="IPR013740">
    <property type="entry name" value="Redoxin"/>
</dbReference>
<accession>A0A2X2JJ82</accession>
<keyword evidence="2" id="KW-0201">Cytochrome c-type biogenesis</keyword>
<dbReference type="InterPro" id="IPR013766">
    <property type="entry name" value="Thioredoxin_domain"/>
</dbReference>
<dbReference type="EMBL" id="UAUU01000011">
    <property type="protein sequence ID" value="SPZ92081.1"/>
    <property type="molecule type" value="Genomic_DNA"/>
</dbReference>
<proteinExistence type="predicted"/>
<evidence type="ECO:0000313" key="6">
    <source>
        <dbReference type="Proteomes" id="UP000251241"/>
    </source>
</evidence>
<reference evidence="5 6" key="1">
    <citation type="submission" date="2018-06" db="EMBL/GenBank/DDBJ databases">
        <authorList>
            <consortium name="Pathogen Informatics"/>
            <person name="Doyle S."/>
        </authorList>
    </citation>
    <scope>NUCLEOTIDE SEQUENCE [LARGE SCALE GENOMIC DNA]</scope>
    <source>
        <strain evidence="5 6">NCTC11343</strain>
    </source>
</reference>
<dbReference type="SUPFAM" id="SSF52833">
    <property type="entry name" value="Thioredoxin-like"/>
    <property type="match status" value="1"/>
</dbReference>
<dbReference type="GO" id="GO:0030313">
    <property type="term" value="C:cell envelope"/>
    <property type="evidence" value="ECO:0007669"/>
    <property type="project" value="UniProtKB-SubCell"/>
</dbReference>
<dbReference type="GO" id="GO:0017004">
    <property type="term" value="P:cytochrome complex assembly"/>
    <property type="evidence" value="ECO:0007669"/>
    <property type="project" value="UniProtKB-KW"/>
</dbReference>
<dbReference type="PROSITE" id="PS51352">
    <property type="entry name" value="THIOREDOXIN_2"/>
    <property type="match status" value="1"/>
</dbReference>
<dbReference type="CDD" id="cd02966">
    <property type="entry name" value="TlpA_like_family"/>
    <property type="match status" value="1"/>
</dbReference>
<comment type="subcellular location">
    <subcellularLocation>
        <location evidence="1">Cell envelope</location>
    </subcellularLocation>
</comment>
<protein>
    <submittedName>
        <fullName evidence="5">Thiol-disulfide oxidoreductase resA</fullName>
    </submittedName>
</protein>
<evidence type="ECO:0000256" key="3">
    <source>
        <dbReference type="ARBA" id="ARBA00023157"/>
    </source>
</evidence>
<dbReference type="Pfam" id="PF08534">
    <property type="entry name" value="Redoxin"/>
    <property type="match status" value="1"/>
</dbReference>
<keyword evidence="3" id="KW-1015">Disulfide bond</keyword>
<dbReference type="InterPro" id="IPR036249">
    <property type="entry name" value="Thioredoxin-like_sf"/>
</dbReference>
<gene>
    <name evidence="5" type="primary">resA_11</name>
    <name evidence="5" type="ORF">NCTC11343_04135</name>
</gene>